<dbReference type="Proteomes" id="UP001230978">
    <property type="component" value="Plasmid unnamed2"/>
</dbReference>
<organism evidence="1 2">
    <name type="scientific">Fuscovulum ytuae</name>
    <dbReference type="NCBI Taxonomy" id="3042299"/>
    <lineage>
        <taxon>Bacteria</taxon>
        <taxon>Pseudomonadati</taxon>
        <taxon>Pseudomonadota</taxon>
        <taxon>Alphaproteobacteria</taxon>
        <taxon>Rhodobacterales</taxon>
        <taxon>Paracoccaceae</taxon>
        <taxon>Fuscovulum</taxon>
    </lineage>
</organism>
<gene>
    <name evidence="1" type="ORF">QF092_19560</name>
</gene>
<dbReference type="InterPro" id="IPR015001">
    <property type="entry name" value="DUF1850"/>
</dbReference>
<dbReference type="EMBL" id="CP124537">
    <property type="protein sequence ID" value="WGV18423.1"/>
    <property type="molecule type" value="Genomic_DNA"/>
</dbReference>
<accession>A0ABY8QCH9</accession>
<keyword evidence="2" id="KW-1185">Reference proteome</keyword>
<evidence type="ECO:0000313" key="1">
    <source>
        <dbReference type="EMBL" id="WGV18423.1"/>
    </source>
</evidence>
<dbReference type="RefSeq" id="WP_281470642.1">
    <property type="nucleotide sequence ID" value="NZ_CP124537.1"/>
</dbReference>
<evidence type="ECO:0000313" key="2">
    <source>
        <dbReference type="Proteomes" id="UP001230978"/>
    </source>
</evidence>
<sequence>MNCLLAGGMMLVLTSPGFSLHWTHSVEQVEWAEEWRILSDGLQLTQARVKGSGAGMEPGDGAELIGGWWVWSPGTVVKELRLAASGATGAGWRLCDGANCHELGAASGQAVVIAPCGE</sequence>
<dbReference type="Pfam" id="PF08905">
    <property type="entry name" value="DUF1850"/>
    <property type="match status" value="1"/>
</dbReference>
<name>A0ABY8QCH9_9RHOB</name>
<geneLocation type="plasmid" evidence="1 2">
    <name>unnamed2</name>
</geneLocation>
<reference evidence="1 2" key="1">
    <citation type="submission" date="2023-04" db="EMBL/GenBank/DDBJ databases">
        <title>YMD61, complete Genome.</title>
        <authorList>
            <person name="Zhang J."/>
        </authorList>
    </citation>
    <scope>NUCLEOTIDE SEQUENCE [LARGE SCALE GENOMIC DNA]</scope>
    <source>
        <strain evidence="1 2">YMD61</strain>
        <plasmid evidence="1 2">unnamed2</plasmid>
    </source>
</reference>
<proteinExistence type="predicted"/>
<protein>
    <submittedName>
        <fullName evidence="1">DUF1850 domain-containing protein</fullName>
    </submittedName>
</protein>
<keyword evidence="1" id="KW-0614">Plasmid</keyword>